<dbReference type="EMBL" id="JADCNL010000010">
    <property type="protein sequence ID" value="KAG0463623.1"/>
    <property type="molecule type" value="Genomic_DNA"/>
</dbReference>
<evidence type="ECO:0000313" key="1">
    <source>
        <dbReference type="EMBL" id="KAG0463623.1"/>
    </source>
</evidence>
<reference evidence="1 2" key="1">
    <citation type="journal article" date="2020" name="Nat. Food">
        <title>A phased Vanilla planifolia genome enables genetic improvement of flavour and production.</title>
        <authorList>
            <person name="Hasing T."/>
            <person name="Tang H."/>
            <person name="Brym M."/>
            <person name="Khazi F."/>
            <person name="Huang T."/>
            <person name="Chambers A.H."/>
        </authorList>
    </citation>
    <scope>NUCLEOTIDE SEQUENCE [LARGE SCALE GENOMIC DNA]</scope>
    <source>
        <tissue evidence="1">Leaf</tissue>
    </source>
</reference>
<comment type="caution">
    <text evidence="1">The sequence shown here is derived from an EMBL/GenBank/DDBJ whole genome shotgun (WGS) entry which is preliminary data.</text>
</comment>
<dbReference type="AlphaFoldDB" id="A0A835Q6Y9"/>
<organism evidence="1 2">
    <name type="scientific">Vanilla planifolia</name>
    <name type="common">Vanilla</name>
    <dbReference type="NCBI Taxonomy" id="51239"/>
    <lineage>
        <taxon>Eukaryota</taxon>
        <taxon>Viridiplantae</taxon>
        <taxon>Streptophyta</taxon>
        <taxon>Embryophyta</taxon>
        <taxon>Tracheophyta</taxon>
        <taxon>Spermatophyta</taxon>
        <taxon>Magnoliopsida</taxon>
        <taxon>Liliopsida</taxon>
        <taxon>Asparagales</taxon>
        <taxon>Orchidaceae</taxon>
        <taxon>Vanilloideae</taxon>
        <taxon>Vanilleae</taxon>
        <taxon>Vanilla</taxon>
    </lineage>
</organism>
<accession>A0A835Q6Y9</accession>
<protein>
    <submittedName>
        <fullName evidence="1">Uncharacterized protein</fullName>
    </submittedName>
</protein>
<proteinExistence type="predicted"/>
<gene>
    <name evidence="1" type="ORF">HPP92_019692</name>
</gene>
<name>A0A835Q6Y9_VANPL</name>
<dbReference type="OrthoDB" id="1917254at2759"/>
<keyword evidence="2" id="KW-1185">Reference proteome</keyword>
<evidence type="ECO:0000313" key="2">
    <source>
        <dbReference type="Proteomes" id="UP000636800"/>
    </source>
</evidence>
<sequence length="129" mass="15156">MGLTMRGQRDQSSNITTQIYFYNNHFHNIFVPLHIPLTNPRISFINLCIAQPTCPPQQICYQSKISLSLNDKQTDMTNYLFLNHGSPSNISNIRHHPIDEKSIVMCWFYHALYHGHTTCLDYLRHFIVY</sequence>
<dbReference type="Proteomes" id="UP000636800">
    <property type="component" value="Chromosome 10"/>
</dbReference>